<organism evidence="3 4">
    <name type="scientific">Burkholderia anthina</name>
    <dbReference type="NCBI Taxonomy" id="179879"/>
    <lineage>
        <taxon>Bacteria</taxon>
        <taxon>Pseudomonadati</taxon>
        <taxon>Pseudomonadota</taxon>
        <taxon>Betaproteobacteria</taxon>
        <taxon>Burkholderiales</taxon>
        <taxon>Burkholderiaceae</taxon>
        <taxon>Burkholderia</taxon>
        <taxon>Burkholderia cepacia complex</taxon>
    </lineage>
</organism>
<dbReference type="Pfam" id="PF13542">
    <property type="entry name" value="HTH_Tnp_ISL3"/>
    <property type="match status" value="1"/>
</dbReference>
<gene>
    <name evidence="3" type="ORF">JQK92_17820</name>
</gene>
<comment type="caution">
    <text evidence="3">The sequence shown here is derived from an EMBL/GenBank/DDBJ whole genome shotgun (WGS) entry which is preliminary data.</text>
</comment>
<sequence>MLTSKREFCTLFPEISFPWEIRTTSFDEFEEILFIHTAICVDTRLVCPLCNLHCPRYDMRSRRWRHLDTCEYRTIVWGEVPRIKCPEHGCLTIRVPWADPGRRYTNAFEMYVMECLRETPLHAVSRRLGLSRGAINGIEQHAMKRMPTEWWRTQRVG</sequence>
<dbReference type="Proteomes" id="UP000755577">
    <property type="component" value="Unassembled WGS sequence"/>
</dbReference>
<keyword evidence="4" id="KW-1185">Reference proteome</keyword>
<dbReference type="Pfam" id="PF14690">
    <property type="entry name" value="Zn_ribbon_ISL3"/>
    <property type="match status" value="1"/>
</dbReference>
<reference evidence="3 4" key="1">
    <citation type="submission" date="2021-02" db="EMBL/GenBank/DDBJ databases">
        <title>Draft genome of the type strains Burkholderia anthina DSM16086.</title>
        <authorList>
            <person name="Hertel R."/>
            <person name="Meissner J."/>
            <person name="Poehlein A."/>
            <person name="Daniel R."/>
            <person name="Commichau F.M."/>
        </authorList>
    </citation>
    <scope>NUCLEOTIDE SEQUENCE [LARGE SCALE GENOMIC DNA]</scope>
    <source>
        <strain evidence="3 4">DSM 16086</strain>
    </source>
</reference>
<accession>A0ABS2B5R1</accession>
<evidence type="ECO:0000313" key="4">
    <source>
        <dbReference type="Proteomes" id="UP000755577"/>
    </source>
</evidence>
<feature type="domain" description="Transposase IS204/IS1001/IS1096/IS1165 helix-turn-helix" evidence="1">
    <location>
        <begin position="94"/>
        <end position="140"/>
    </location>
</feature>
<dbReference type="InterPro" id="IPR032877">
    <property type="entry name" value="Transposase_HTH"/>
</dbReference>
<evidence type="ECO:0000259" key="1">
    <source>
        <dbReference type="Pfam" id="PF13542"/>
    </source>
</evidence>
<feature type="domain" description="Transposase IS204/IS1001/IS1096/IS1165 zinc-finger" evidence="2">
    <location>
        <begin position="46"/>
        <end position="88"/>
    </location>
</feature>
<name>A0ABS2B5R1_9BURK</name>
<dbReference type="EMBL" id="JAFCIQ010000012">
    <property type="protein sequence ID" value="MBM2768280.1"/>
    <property type="molecule type" value="Genomic_DNA"/>
</dbReference>
<proteinExistence type="predicted"/>
<evidence type="ECO:0000313" key="3">
    <source>
        <dbReference type="EMBL" id="MBM2768280.1"/>
    </source>
</evidence>
<evidence type="ECO:0000259" key="2">
    <source>
        <dbReference type="Pfam" id="PF14690"/>
    </source>
</evidence>
<dbReference type="InterPro" id="IPR029261">
    <property type="entry name" value="Transposase_Znf"/>
</dbReference>
<protein>
    <submittedName>
        <fullName evidence="3">Transposase family protein</fullName>
    </submittedName>
</protein>